<feature type="domain" description="DYW" evidence="4">
    <location>
        <begin position="635"/>
        <end position="728"/>
    </location>
</feature>
<dbReference type="FunFam" id="1.25.40.10:FF:000427">
    <property type="entry name" value="Pentatricopeptide repeat-containing protein chloroplastic"/>
    <property type="match status" value="1"/>
</dbReference>
<dbReference type="GO" id="GO:0003723">
    <property type="term" value="F:RNA binding"/>
    <property type="evidence" value="ECO:0007669"/>
    <property type="project" value="InterPro"/>
</dbReference>
<comment type="caution">
    <text evidence="5">The sequence shown here is derived from an EMBL/GenBank/DDBJ whole genome shotgun (WGS) entry which is preliminary data.</text>
</comment>
<protein>
    <submittedName>
        <fullName evidence="5">Pentatricopeptide repeat-containing protein</fullName>
    </submittedName>
</protein>
<reference evidence="5" key="1">
    <citation type="journal article" date="2023" name="Nat. Commun.">
        <title>Diploid and tetraploid genomes of Acorus and the evolution of monocots.</title>
        <authorList>
            <person name="Ma L."/>
            <person name="Liu K.W."/>
            <person name="Li Z."/>
            <person name="Hsiao Y.Y."/>
            <person name="Qi Y."/>
            <person name="Fu T."/>
            <person name="Tang G.D."/>
            <person name="Zhang D."/>
            <person name="Sun W.H."/>
            <person name="Liu D.K."/>
            <person name="Li Y."/>
            <person name="Chen G.Z."/>
            <person name="Liu X.D."/>
            <person name="Liao X.Y."/>
            <person name="Jiang Y.T."/>
            <person name="Yu X."/>
            <person name="Hao Y."/>
            <person name="Huang J."/>
            <person name="Zhao X.W."/>
            <person name="Ke S."/>
            <person name="Chen Y.Y."/>
            <person name="Wu W.L."/>
            <person name="Hsu J.L."/>
            <person name="Lin Y.F."/>
            <person name="Huang M.D."/>
            <person name="Li C.Y."/>
            <person name="Huang L."/>
            <person name="Wang Z.W."/>
            <person name="Zhao X."/>
            <person name="Zhong W.Y."/>
            <person name="Peng D.H."/>
            <person name="Ahmad S."/>
            <person name="Lan S."/>
            <person name="Zhang J.S."/>
            <person name="Tsai W.C."/>
            <person name="Van de Peer Y."/>
            <person name="Liu Z.J."/>
        </authorList>
    </citation>
    <scope>NUCLEOTIDE SEQUENCE</scope>
    <source>
        <strain evidence="5">CP</strain>
    </source>
</reference>
<name>A0AAV9DBR0_ACOCL</name>
<dbReference type="GO" id="GO:0008270">
    <property type="term" value="F:zinc ion binding"/>
    <property type="evidence" value="ECO:0007669"/>
    <property type="project" value="InterPro"/>
</dbReference>
<evidence type="ECO:0000313" key="5">
    <source>
        <dbReference type="EMBL" id="KAK1298440.1"/>
    </source>
</evidence>
<dbReference type="PROSITE" id="PS51375">
    <property type="entry name" value="PPR"/>
    <property type="match status" value="4"/>
</dbReference>
<feature type="repeat" description="PPR" evidence="3">
    <location>
        <begin position="186"/>
        <end position="220"/>
    </location>
</feature>
<dbReference type="PANTHER" id="PTHR47926:SF452">
    <property type="entry name" value="PENTATRICOPEPTIDE REPEAT-CONTAINING PROTEIN"/>
    <property type="match status" value="1"/>
</dbReference>
<comment type="similarity">
    <text evidence="1">Belongs to the PPR family. PCMP-H subfamily.</text>
</comment>
<evidence type="ECO:0000313" key="6">
    <source>
        <dbReference type="Proteomes" id="UP001180020"/>
    </source>
</evidence>
<dbReference type="Gene3D" id="1.25.40.10">
    <property type="entry name" value="Tetratricopeptide repeat domain"/>
    <property type="match status" value="5"/>
</dbReference>
<accession>A0AAV9DBR0</accession>
<dbReference type="InterPro" id="IPR046960">
    <property type="entry name" value="PPR_At4g14850-like_plant"/>
</dbReference>
<evidence type="ECO:0000259" key="4">
    <source>
        <dbReference type="Pfam" id="PF14432"/>
    </source>
</evidence>
<dbReference type="InterPro" id="IPR032867">
    <property type="entry name" value="DYW_dom"/>
</dbReference>
<organism evidence="5 6">
    <name type="scientific">Acorus calamus</name>
    <name type="common">Sweet flag</name>
    <dbReference type="NCBI Taxonomy" id="4465"/>
    <lineage>
        <taxon>Eukaryota</taxon>
        <taxon>Viridiplantae</taxon>
        <taxon>Streptophyta</taxon>
        <taxon>Embryophyta</taxon>
        <taxon>Tracheophyta</taxon>
        <taxon>Spermatophyta</taxon>
        <taxon>Magnoliopsida</taxon>
        <taxon>Liliopsida</taxon>
        <taxon>Acoraceae</taxon>
        <taxon>Acorus</taxon>
    </lineage>
</organism>
<dbReference type="AlphaFoldDB" id="A0AAV9DBR0"/>
<feature type="repeat" description="PPR" evidence="3">
    <location>
        <begin position="256"/>
        <end position="286"/>
    </location>
</feature>
<feature type="repeat" description="PPR" evidence="3">
    <location>
        <begin position="287"/>
        <end position="321"/>
    </location>
</feature>
<dbReference type="InterPro" id="IPR002885">
    <property type="entry name" value="PPR_rpt"/>
</dbReference>
<evidence type="ECO:0000256" key="2">
    <source>
        <dbReference type="ARBA" id="ARBA00022737"/>
    </source>
</evidence>
<reference evidence="5" key="2">
    <citation type="submission" date="2023-06" db="EMBL/GenBank/DDBJ databases">
        <authorList>
            <person name="Ma L."/>
            <person name="Liu K.-W."/>
            <person name="Li Z."/>
            <person name="Hsiao Y.-Y."/>
            <person name="Qi Y."/>
            <person name="Fu T."/>
            <person name="Tang G."/>
            <person name="Zhang D."/>
            <person name="Sun W.-H."/>
            <person name="Liu D.-K."/>
            <person name="Li Y."/>
            <person name="Chen G.-Z."/>
            <person name="Liu X.-D."/>
            <person name="Liao X.-Y."/>
            <person name="Jiang Y.-T."/>
            <person name="Yu X."/>
            <person name="Hao Y."/>
            <person name="Huang J."/>
            <person name="Zhao X.-W."/>
            <person name="Ke S."/>
            <person name="Chen Y.-Y."/>
            <person name="Wu W.-L."/>
            <person name="Hsu J.-L."/>
            <person name="Lin Y.-F."/>
            <person name="Huang M.-D."/>
            <person name="Li C.-Y."/>
            <person name="Huang L."/>
            <person name="Wang Z.-W."/>
            <person name="Zhao X."/>
            <person name="Zhong W.-Y."/>
            <person name="Peng D.-H."/>
            <person name="Ahmad S."/>
            <person name="Lan S."/>
            <person name="Zhang J.-S."/>
            <person name="Tsai W.-C."/>
            <person name="Van De Peer Y."/>
            <person name="Liu Z.-J."/>
        </authorList>
    </citation>
    <scope>NUCLEOTIDE SEQUENCE</scope>
    <source>
        <strain evidence="5">CP</strain>
        <tissue evidence="5">Leaves</tissue>
    </source>
</reference>
<proteinExistence type="inferred from homology"/>
<dbReference type="Pfam" id="PF13041">
    <property type="entry name" value="PPR_2"/>
    <property type="match status" value="2"/>
</dbReference>
<dbReference type="Proteomes" id="UP001180020">
    <property type="component" value="Unassembled WGS sequence"/>
</dbReference>
<dbReference type="PANTHER" id="PTHR47926">
    <property type="entry name" value="PENTATRICOPEPTIDE REPEAT-CONTAINING PROTEIN"/>
    <property type="match status" value="1"/>
</dbReference>
<keyword evidence="2" id="KW-0677">Repeat</keyword>
<dbReference type="NCBIfam" id="TIGR00756">
    <property type="entry name" value="PPR"/>
    <property type="match status" value="6"/>
</dbReference>
<dbReference type="EMBL" id="JAUJYO010000014">
    <property type="protein sequence ID" value="KAK1298440.1"/>
    <property type="molecule type" value="Genomic_DNA"/>
</dbReference>
<dbReference type="GO" id="GO:0009451">
    <property type="term" value="P:RNA modification"/>
    <property type="evidence" value="ECO:0007669"/>
    <property type="project" value="InterPro"/>
</dbReference>
<dbReference type="InterPro" id="IPR046848">
    <property type="entry name" value="E_motif"/>
</dbReference>
<evidence type="ECO:0000256" key="1">
    <source>
        <dbReference type="ARBA" id="ARBA00006643"/>
    </source>
</evidence>
<dbReference type="InterPro" id="IPR011990">
    <property type="entry name" value="TPR-like_helical_dom_sf"/>
</dbReference>
<evidence type="ECO:0000256" key="3">
    <source>
        <dbReference type="PROSITE-ProRule" id="PRU00708"/>
    </source>
</evidence>
<feature type="repeat" description="PPR" evidence="3">
    <location>
        <begin position="419"/>
        <end position="453"/>
    </location>
</feature>
<dbReference type="Pfam" id="PF14432">
    <property type="entry name" value="DYW_deaminase"/>
    <property type="match status" value="1"/>
</dbReference>
<dbReference type="SUPFAM" id="SSF48452">
    <property type="entry name" value="TPR-like"/>
    <property type="match status" value="2"/>
</dbReference>
<sequence length="728" mass="81506">MANLQLLQILPTRTHPDHPILSLLDDHDRPPDRTQIKKIHARMLRLGLLSDPYSASRLIAALSLSPSRNLHYAHQLFDQIPHPNLFTWNALIRAFASSSTPLRSLLVFLRLLSEAPLGPDKFTFPFVIKAAADLPASRFGRAVHAMVLKSALRADVFIGNSLIYFYAACGDLGLSRRVFDGIPVRDVVSWNSMIAASTQAGRPEEALELFRRMEVEDVKPNDVTMTSIVNACAQMGDLELGMWVCSYTERNVIRRSLILNNAMLDMYAKCGNLEEARKLFDAMGERDSFTWTTMLVGYASDGDFKAARRVFEAMPSRDIAAWNAMISAYEQGGRPKEALGLFHECLKEDMIADQVTFVSTLSACSQLGMIDLGRLIHASIHKHGVTLNCHLATSLIDMYAKCGDLEKAVEVFRSVDRRDVFVWSAMMAGLAMHGHGEAAIELFLEMQEAKVKPNEVTFMNMLCACSHSGLVDTGRMYLNQMLPVYGIAPKVEHYGCMVDILGRAGRLDEALDLIENRMPVPPRASVWGALLGACAVHGNVKLGEKAFEHLVALEPGNDGAYVLMSNLYAKSDNWDGVAKLRKRMREMGMKKEKGCSSIEVDGVVYNFLVGDISHPSYRKIYLKLNEIASRLRSSGYVPNRSQLLQNVEDDDAKEQALYLHSEKLAIAFGLISTGSRTQIRVMKNLRVCEDCHSFAKLVSSVYEREVVLRDRYRFHRFRGGECSCMDYW</sequence>
<dbReference type="FunFam" id="1.25.40.10:FF:000348">
    <property type="entry name" value="Pentatricopeptide repeat-containing protein chloroplastic"/>
    <property type="match status" value="1"/>
</dbReference>
<gene>
    <name evidence="5" type="primary">PCMP-H33</name>
    <name evidence="5" type="ORF">QJS10_CPB14g00873</name>
</gene>
<dbReference type="Pfam" id="PF01535">
    <property type="entry name" value="PPR"/>
    <property type="match status" value="4"/>
</dbReference>
<dbReference type="FunFam" id="1.25.40.10:FF:002148">
    <property type="entry name" value="Pentatricopeptide repeat-containing protein At2g29760, chloroplastic"/>
    <property type="match status" value="1"/>
</dbReference>
<keyword evidence="6" id="KW-1185">Reference proteome</keyword>
<dbReference type="Pfam" id="PF20431">
    <property type="entry name" value="E_motif"/>
    <property type="match status" value="1"/>
</dbReference>